<proteinExistence type="predicted"/>
<name>A0A0C2WBS7_AMAMK</name>
<dbReference type="EMBL" id="KN818330">
    <property type="protein sequence ID" value="KIL58767.1"/>
    <property type="molecule type" value="Genomic_DNA"/>
</dbReference>
<reference evidence="2 3" key="1">
    <citation type="submission" date="2014-04" db="EMBL/GenBank/DDBJ databases">
        <title>Evolutionary Origins and Diversification of the Mycorrhizal Mutualists.</title>
        <authorList>
            <consortium name="DOE Joint Genome Institute"/>
            <consortium name="Mycorrhizal Genomics Consortium"/>
            <person name="Kohler A."/>
            <person name="Kuo A."/>
            <person name="Nagy L.G."/>
            <person name="Floudas D."/>
            <person name="Copeland A."/>
            <person name="Barry K.W."/>
            <person name="Cichocki N."/>
            <person name="Veneault-Fourrey C."/>
            <person name="LaButti K."/>
            <person name="Lindquist E.A."/>
            <person name="Lipzen A."/>
            <person name="Lundell T."/>
            <person name="Morin E."/>
            <person name="Murat C."/>
            <person name="Riley R."/>
            <person name="Ohm R."/>
            <person name="Sun H."/>
            <person name="Tunlid A."/>
            <person name="Henrissat B."/>
            <person name="Grigoriev I.V."/>
            <person name="Hibbett D.S."/>
            <person name="Martin F."/>
        </authorList>
    </citation>
    <scope>NUCLEOTIDE SEQUENCE [LARGE SCALE GENOMIC DNA]</scope>
    <source>
        <strain evidence="2 3">Koide BX008</strain>
    </source>
</reference>
<dbReference type="STRING" id="946122.A0A0C2WBS7"/>
<dbReference type="HOGENOM" id="CLU_021425_0_0_1"/>
<feature type="compositionally biased region" description="Low complexity" evidence="1">
    <location>
        <begin position="475"/>
        <end position="492"/>
    </location>
</feature>
<feature type="compositionally biased region" description="Polar residues" evidence="1">
    <location>
        <begin position="246"/>
        <end position="263"/>
    </location>
</feature>
<evidence type="ECO:0008006" key="4">
    <source>
        <dbReference type="Google" id="ProtNLM"/>
    </source>
</evidence>
<feature type="compositionally biased region" description="Low complexity" evidence="1">
    <location>
        <begin position="286"/>
        <end position="324"/>
    </location>
</feature>
<feature type="region of interest" description="Disordered" evidence="1">
    <location>
        <begin position="283"/>
        <end position="358"/>
    </location>
</feature>
<feature type="compositionally biased region" description="Low complexity" evidence="1">
    <location>
        <begin position="557"/>
        <end position="585"/>
    </location>
</feature>
<dbReference type="AlphaFoldDB" id="A0A0C2WBS7"/>
<dbReference type="InterPro" id="IPR036871">
    <property type="entry name" value="PX_dom_sf"/>
</dbReference>
<evidence type="ECO:0000313" key="2">
    <source>
        <dbReference type="EMBL" id="KIL58767.1"/>
    </source>
</evidence>
<evidence type="ECO:0000256" key="1">
    <source>
        <dbReference type="SAM" id="MobiDB-lite"/>
    </source>
</evidence>
<protein>
    <recommendedName>
        <fullName evidence="4">PX domain-containing protein</fullName>
    </recommendedName>
</protein>
<feature type="region of interest" description="Disordered" evidence="1">
    <location>
        <begin position="382"/>
        <end position="432"/>
    </location>
</feature>
<feature type="region of interest" description="Disordered" evidence="1">
    <location>
        <begin position="230"/>
        <end position="270"/>
    </location>
</feature>
<gene>
    <name evidence="2" type="ORF">M378DRAFT_170231</name>
</gene>
<feature type="compositionally biased region" description="Polar residues" evidence="1">
    <location>
        <begin position="406"/>
        <end position="416"/>
    </location>
</feature>
<dbReference type="Gene3D" id="3.30.1520.10">
    <property type="entry name" value="Phox-like domain"/>
    <property type="match status" value="1"/>
</dbReference>
<accession>A0A0C2WBS7</accession>
<dbReference type="GO" id="GO:0035091">
    <property type="term" value="F:phosphatidylinositol binding"/>
    <property type="evidence" value="ECO:0007669"/>
    <property type="project" value="InterPro"/>
</dbReference>
<dbReference type="OrthoDB" id="3244370at2759"/>
<feature type="region of interest" description="Disordered" evidence="1">
    <location>
        <begin position="551"/>
        <end position="585"/>
    </location>
</feature>
<dbReference type="Proteomes" id="UP000054549">
    <property type="component" value="Unassembled WGS sequence"/>
</dbReference>
<dbReference type="InParanoid" id="A0A0C2WBS7"/>
<feature type="region of interest" description="Disordered" evidence="1">
    <location>
        <begin position="472"/>
        <end position="500"/>
    </location>
</feature>
<organism evidence="2 3">
    <name type="scientific">Amanita muscaria (strain Koide BX008)</name>
    <dbReference type="NCBI Taxonomy" id="946122"/>
    <lineage>
        <taxon>Eukaryota</taxon>
        <taxon>Fungi</taxon>
        <taxon>Dikarya</taxon>
        <taxon>Basidiomycota</taxon>
        <taxon>Agaricomycotina</taxon>
        <taxon>Agaricomycetes</taxon>
        <taxon>Agaricomycetidae</taxon>
        <taxon>Agaricales</taxon>
        <taxon>Pluteineae</taxon>
        <taxon>Amanitaceae</taxon>
        <taxon>Amanita</taxon>
    </lineage>
</organism>
<evidence type="ECO:0000313" key="3">
    <source>
        <dbReference type="Proteomes" id="UP000054549"/>
    </source>
</evidence>
<keyword evidence="3" id="KW-1185">Reference proteome</keyword>
<feature type="compositionally biased region" description="Basic and acidic residues" evidence="1">
    <location>
        <begin position="236"/>
        <end position="245"/>
    </location>
</feature>
<sequence>MSQSAHPIGSAMSYDPYGPDSYKRAIYLPAPARFTIEFLEPAKQGHNYSYGMRINAINSGDRTSTSSTRSLREYDIWRRWEDCLWFQDALEQEYTRLAREKKQRLLRGKGVKKNGFYMQDRAASFESLPPGPHPDSVAQDIHEYIPRLTKKGTFFRASQATVNQQNNELKALVQALYQDDLPALVIEMRETNTVTDFFGYWRRDFDLYESSQKRESRSSARSVISFFSSSSSSLSPRRESGRSSQHDGSSVSTRFRSATSQDIPLQIGTPEMIRSRIYPGRHQAQSSLSFSSPPAARPRALSAASSTASTDSSSSGSDRSCDTSTISSIPVIVDDSPIKFGHNPQQYGSNEKPESEMFPKETEIKADSLALMSSFAVKQRRRSASANLHLNRPRPFRDHPSPPHSPTRSELTTVLEQEQPEDEPSHPTVRESWMSTDSAATYLEGLKLSLPAEPSNRASILTVMTTDSAEAIIGRGPPRSFSRSLPSSPIKSHNPPRPRFSQAVTLSDFDIWTDVDEDEEIESALGTGMTDTFPRPISFCDSLLEYRPESSLGYNDTPTPTATETPLPSLFFSDPPSPTTSTMSDPCSIATTSSIVPEGIVSIKAALDQTIVLLRISKTTSYEELRERLCDKFVGQEGLPLSKLFTITLTNPLRDRELNNGGRGRSGSVSSTEHMEFVRSQNDWDRVIASYEGGKLTLRLLDTFS</sequence>